<reference evidence="3" key="1">
    <citation type="journal article" date="2015" name="J. Biotechnol.">
        <title>Complete genome sequence of Streptomyces ambofaciens ATCC 23877, the spiramycin producer.</title>
        <authorList>
            <person name="Thibessard A."/>
            <person name="Haas D."/>
            <person name="Gerbaud C."/>
            <person name="Aigle B."/>
            <person name="Lautru S."/>
            <person name="Pernodet J.L."/>
            <person name="Leblond P."/>
        </authorList>
    </citation>
    <scope>NUCLEOTIDE SEQUENCE [LARGE SCALE GENOMIC DNA]</scope>
    <source>
        <strain evidence="3">ATCC 23877 / 3486 / DSM 40053 / JCM 4204 / NBRC 12836 / NRRL B-2516</strain>
    </source>
</reference>
<evidence type="ECO:0000313" key="3">
    <source>
        <dbReference type="Proteomes" id="UP000061018"/>
    </source>
</evidence>
<sequence length="75" mass="7928">MPTGLPVAADLVWFKSSHSGGNATECLECAYAPTRTLIRDSKRANGPVLSVSPGAWRHFVDALHPAGEHGLAPHP</sequence>
<dbReference type="AlphaFoldDB" id="A0A0K2ASQ7"/>
<accession>A0A0K2ASQ7</accession>
<dbReference type="KEGG" id="samb:SAM23877_2917"/>
<dbReference type="Proteomes" id="UP000061018">
    <property type="component" value="Chromosome"/>
</dbReference>
<dbReference type="RefSeq" id="WP_079030191.1">
    <property type="nucleotide sequence ID" value="NZ_CP012382.1"/>
</dbReference>
<gene>
    <name evidence="2" type="ORF">SAM23877_2917</name>
</gene>
<dbReference type="Pfam" id="PF04149">
    <property type="entry name" value="DUF397"/>
    <property type="match status" value="1"/>
</dbReference>
<feature type="domain" description="DUF397" evidence="1">
    <location>
        <begin position="11"/>
        <end position="63"/>
    </location>
</feature>
<proteinExistence type="predicted"/>
<name>A0A0K2ASQ7_STRA7</name>
<protein>
    <recommendedName>
        <fullName evidence="1">DUF397 domain-containing protein</fullName>
    </recommendedName>
</protein>
<evidence type="ECO:0000259" key="1">
    <source>
        <dbReference type="Pfam" id="PF04149"/>
    </source>
</evidence>
<evidence type="ECO:0000313" key="2">
    <source>
        <dbReference type="EMBL" id="AKZ55966.1"/>
    </source>
</evidence>
<organism evidence="2 3">
    <name type="scientific">Streptomyces ambofaciens (strain ATCC 23877 / 3486 / DSM 40053 / JCM 4204 / NBRC 12836 / NRRL B-2516)</name>
    <dbReference type="NCBI Taxonomy" id="278992"/>
    <lineage>
        <taxon>Bacteria</taxon>
        <taxon>Bacillati</taxon>
        <taxon>Actinomycetota</taxon>
        <taxon>Actinomycetes</taxon>
        <taxon>Kitasatosporales</taxon>
        <taxon>Streptomycetaceae</taxon>
        <taxon>Streptomyces</taxon>
    </lineage>
</organism>
<dbReference type="EMBL" id="CP012382">
    <property type="protein sequence ID" value="AKZ55966.1"/>
    <property type="molecule type" value="Genomic_DNA"/>
</dbReference>
<dbReference type="InterPro" id="IPR007278">
    <property type="entry name" value="DUF397"/>
</dbReference>